<gene>
    <name evidence="2" type="ORF">PYW07_006940</name>
</gene>
<name>A0AAD7Z1A2_MYTSE</name>
<evidence type="ECO:0000256" key="1">
    <source>
        <dbReference type="SAM" id="MobiDB-lite"/>
    </source>
</evidence>
<dbReference type="EMBL" id="JARGEI010000002">
    <property type="protein sequence ID" value="KAJ8735320.1"/>
    <property type="molecule type" value="Genomic_DNA"/>
</dbReference>
<dbReference type="AlphaFoldDB" id="A0AAD7Z1A2"/>
<evidence type="ECO:0000313" key="3">
    <source>
        <dbReference type="Proteomes" id="UP001231518"/>
    </source>
</evidence>
<comment type="caution">
    <text evidence="2">The sequence shown here is derived from an EMBL/GenBank/DDBJ whole genome shotgun (WGS) entry which is preliminary data.</text>
</comment>
<evidence type="ECO:0000313" key="2">
    <source>
        <dbReference type="EMBL" id="KAJ8735320.1"/>
    </source>
</evidence>
<keyword evidence="3" id="KW-1185">Reference proteome</keyword>
<feature type="compositionally biased region" description="Polar residues" evidence="1">
    <location>
        <begin position="1"/>
        <end position="14"/>
    </location>
</feature>
<organism evidence="2 3">
    <name type="scientific">Mythimna separata</name>
    <name type="common">Oriental armyworm</name>
    <name type="synonym">Pseudaletia separata</name>
    <dbReference type="NCBI Taxonomy" id="271217"/>
    <lineage>
        <taxon>Eukaryota</taxon>
        <taxon>Metazoa</taxon>
        <taxon>Ecdysozoa</taxon>
        <taxon>Arthropoda</taxon>
        <taxon>Hexapoda</taxon>
        <taxon>Insecta</taxon>
        <taxon>Pterygota</taxon>
        <taxon>Neoptera</taxon>
        <taxon>Endopterygota</taxon>
        <taxon>Lepidoptera</taxon>
        <taxon>Glossata</taxon>
        <taxon>Ditrysia</taxon>
        <taxon>Noctuoidea</taxon>
        <taxon>Noctuidae</taxon>
        <taxon>Noctuinae</taxon>
        <taxon>Hadenini</taxon>
        <taxon>Mythimna</taxon>
    </lineage>
</organism>
<sequence length="103" mass="11726">MRSVETETSNSPALQPSEHLAPGCKLQWPIWKSLNRLRTQVGRCKNNLAKWGFLDPSLTQCQCGAATQDMRHLLNCTTTCTFRDLCEANDRAVRVAKYWSEKI</sequence>
<dbReference type="Proteomes" id="UP001231518">
    <property type="component" value="Chromosome 2"/>
</dbReference>
<accession>A0AAD7Z1A2</accession>
<feature type="region of interest" description="Disordered" evidence="1">
    <location>
        <begin position="1"/>
        <end position="20"/>
    </location>
</feature>
<proteinExistence type="predicted"/>
<protein>
    <submittedName>
        <fullName evidence="2">Uncharacterized protein</fullName>
    </submittedName>
</protein>
<reference evidence="2" key="1">
    <citation type="submission" date="2023-03" db="EMBL/GenBank/DDBJ databases">
        <title>Chromosome-level genomes of two armyworms, Mythimna separata and Mythimna loreyi, provide insights into the biosynthesis and reception of sex pheromones.</title>
        <authorList>
            <person name="Zhao H."/>
        </authorList>
    </citation>
    <scope>NUCLEOTIDE SEQUENCE</scope>
    <source>
        <strain evidence="2">BeijingLab</strain>
        <tissue evidence="2">Pupa</tissue>
    </source>
</reference>